<keyword evidence="5" id="KW-0297">G-protein coupled receptor</keyword>
<evidence type="ECO:0000256" key="7">
    <source>
        <dbReference type="ARBA" id="ARBA00023170"/>
    </source>
</evidence>
<comment type="caution">
    <text evidence="11">The sequence shown here is derived from an EMBL/GenBank/DDBJ whole genome shotgun (WGS) entry which is preliminary data.</text>
</comment>
<dbReference type="InterPro" id="IPR000276">
    <property type="entry name" value="GPCR_Rhodpsn"/>
</dbReference>
<feature type="transmembrane region" description="Helical" evidence="9">
    <location>
        <begin position="74"/>
        <end position="101"/>
    </location>
</feature>
<gene>
    <name evidence="11" type="ORF">FSP39_007903</name>
</gene>
<organism evidence="11 12">
    <name type="scientific">Pinctada imbricata</name>
    <name type="common">Atlantic pearl-oyster</name>
    <name type="synonym">Pinctada martensii</name>
    <dbReference type="NCBI Taxonomy" id="66713"/>
    <lineage>
        <taxon>Eukaryota</taxon>
        <taxon>Metazoa</taxon>
        <taxon>Spiralia</taxon>
        <taxon>Lophotrochozoa</taxon>
        <taxon>Mollusca</taxon>
        <taxon>Bivalvia</taxon>
        <taxon>Autobranchia</taxon>
        <taxon>Pteriomorphia</taxon>
        <taxon>Pterioida</taxon>
        <taxon>Pterioidea</taxon>
        <taxon>Pteriidae</taxon>
        <taxon>Pinctada</taxon>
    </lineage>
</organism>
<feature type="transmembrane region" description="Helical" evidence="9">
    <location>
        <begin position="153"/>
        <end position="174"/>
    </location>
</feature>
<evidence type="ECO:0000256" key="6">
    <source>
        <dbReference type="ARBA" id="ARBA00023136"/>
    </source>
</evidence>
<evidence type="ECO:0000313" key="11">
    <source>
        <dbReference type="EMBL" id="KAK3097237.1"/>
    </source>
</evidence>
<keyword evidence="4 9" id="KW-1133">Transmembrane helix</keyword>
<dbReference type="AlphaFoldDB" id="A0AA88YDF6"/>
<reference evidence="11" key="1">
    <citation type="submission" date="2019-08" db="EMBL/GenBank/DDBJ databases">
        <title>The improved chromosome-level genome for the pearl oyster Pinctada fucata martensii using PacBio sequencing and Hi-C.</title>
        <authorList>
            <person name="Zheng Z."/>
        </authorList>
    </citation>
    <scope>NUCLEOTIDE SEQUENCE</scope>
    <source>
        <strain evidence="11">ZZ-2019</strain>
        <tissue evidence="11">Adductor muscle</tissue>
    </source>
</reference>
<protein>
    <recommendedName>
        <fullName evidence="10">G-protein coupled receptors family 1 profile domain-containing protein</fullName>
    </recommendedName>
</protein>
<dbReference type="InterPro" id="IPR017452">
    <property type="entry name" value="GPCR_Rhodpsn_7TM"/>
</dbReference>
<dbReference type="Proteomes" id="UP001186944">
    <property type="component" value="Unassembled WGS sequence"/>
</dbReference>
<evidence type="ECO:0000259" key="10">
    <source>
        <dbReference type="PROSITE" id="PS50262"/>
    </source>
</evidence>
<feature type="transmembrane region" description="Helical" evidence="9">
    <location>
        <begin position="271"/>
        <end position="295"/>
    </location>
</feature>
<evidence type="ECO:0000256" key="3">
    <source>
        <dbReference type="ARBA" id="ARBA00022692"/>
    </source>
</evidence>
<name>A0AA88YDF6_PINIB</name>
<dbReference type="PRINTS" id="PR00237">
    <property type="entry name" value="GPCRRHODOPSN"/>
</dbReference>
<dbReference type="PANTHER" id="PTHR22752:SF14">
    <property type="entry name" value="G-PROTEIN COUPLED RECEPTORS FAMILY 1 PROFILE DOMAIN-CONTAINING PROTEIN"/>
    <property type="match status" value="1"/>
</dbReference>
<keyword evidence="2" id="KW-1003">Cell membrane</keyword>
<keyword evidence="12" id="KW-1185">Reference proteome</keyword>
<dbReference type="GO" id="GO:0004930">
    <property type="term" value="F:G protein-coupled receptor activity"/>
    <property type="evidence" value="ECO:0007669"/>
    <property type="project" value="UniProtKB-KW"/>
</dbReference>
<dbReference type="GO" id="GO:0005886">
    <property type="term" value="C:plasma membrane"/>
    <property type="evidence" value="ECO:0007669"/>
    <property type="project" value="UniProtKB-SubCell"/>
</dbReference>
<keyword evidence="7" id="KW-0675">Receptor</keyword>
<evidence type="ECO:0000256" key="4">
    <source>
        <dbReference type="ARBA" id="ARBA00022989"/>
    </source>
</evidence>
<dbReference type="PANTHER" id="PTHR22752">
    <property type="entry name" value="G PROTEIN-COUPLED RECEPTOR"/>
    <property type="match status" value="1"/>
</dbReference>
<accession>A0AA88YDF6</accession>
<evidence type="ECO:0000256" key="8">
    <source>
        <dbReference type="ARBA" id="ARBA00023224"/>
    </source>
</evidence>
<evidence type="ECO:0000256" key="5">
    <source>
        <dbReference type="ARBA" id="ARBA00023040"/>
    </source>
</evidence>
<feature type="transmembrane region" description="Helical" evidence="9">
    <location>
        <begin position="199"/>
        <end position="221"/>
    </location>
</feature>
<comment type="subcellular location">
    <subcellularLocation>
        <location evidence="1">Cell membrane</location>
        <topology evidence="1">Multi-pass membrane protein</topology>
    </subcellularLocation>
</comment>
<dbReference type="SUPFAM" id="SSF81321">
    <property type="entry name" value="Family A G protein-coupled receptor-like"/>
    <property type="match status" value="1"/>
</dbReference>
<evidence type="ECO:0000313" key="12">
    <source>
        <dbReference type="Proteomes" id="UP001186944"/>
    </source>
</evidence>
<dbReference type="EMBL" id="VSWD01000007">
    <property type="protein sequence ID" value="KAK3097237.1"/>
    <property type="molecule type" value="Genomic_DNA"/>
</dbReference>
<dbReference type="Gene3D" id="1.20.1070.10">
    <property type="entry name" value="Rhodopsin 7-helix transmembrane proteins"/>
    <property type="match status" value="1"/>
</dbReference>
<dbReference type="PROSITE" id="PS50262">
    <property type="entry name" value="G_PROTEIN_RECEP_F1_2"/>
    <property type="match status" value="1"/>
</dbReference>
<keyword evidence="6 9" id="KW-0472">Membrane</keyword>
<proteinExistence type="predicted"/>
<evidence type="ECO:0000256" key="2">
    <source>
        <dbReference type="ARBA" id="ARBA00022475"/>
    </source>
</evidence>
<sequence length="343" mass="38393">MILKTNISGQTNYSIISNATFNLDDNEQGRDLVRGVFFLIFTIAAVVLNLFIIVAVRNRRKNYLEQFLNIRNILLIHLGSVGLAASILCLFFAAVVSFSGWKSSYRTVCQAQGLVQAILTQVTTWTLAAISWDKYQTIVSPFQHSNVAPIRKMLVLFCVMWITALIIGIPPLFYENGYIYQRTLGSCFMNTSTPSRHHWYGGLVLCVLFFAPLCVMLYTYAHIYRIARTHSSRIAATMIRMGCVVQVPLVINGRTVGAGPATIKWTKAMLTILQLLGTFIMTYIPFSVVIVAGLCGLDLCSFSVLVTVLSTIFQAAPVTNGATYGIQNKLLRNSFRRYVRRRI</sequence>
<evidence type="ECO:0000256" key="9">
    <source>
        <dbReference type="SAM" id="Phobius"/>
    </source>
</evidence>
<dbReference type="Pfam" id="PF00001">
    <property type="entry name" value="7tm_1"/>
    <property type="match status" value="1"/>
</dbReference>
<feature type="domain" description="G-protein coupled receptors family 1 profile" evidence="10">
    <location>
        <begin position="48"/>
        <end position="324"/>
    </location>
</feature>
<dbReference type="CDD" id="cd00637">
    <property type="entry name" value="7tm_classA_rhodopsin-like"/>
    <property type="match status" value="1"/>
</dbReference>
<feature type="transmembrane region" description="Helical" evidence="9">
    <location>
        <begin position="32"/>
        <end position="54"/>
    </location>
</feature>
<feature type="transmembrane region" description="Helical" evidence="9">
    <location>
        <begin position="113"/>
        <end position="132"/>
    </location>
</feature>
<keyword evidence="3 9" id="KW-0812">Transmembrane</keyword>
<evidence type="ECO:0000256" key="1">
    <source>
        <dbReference type="ARBA" id="ARBA00004651"/>
    </source>
</evidence>
<keyword evidence="8" id="KW-0807">Transducer</keyword>